<sequence>MNAGENTADSATRETWVKPEIVSFEPVKAAEGISYRPTDGISNLT</sequence>
<dbReference type="RefSeq" id="WP_187762323.1">
    <property type="nucleotide sequence ID" value="NZ_CP061038.1"/>
</dbReference>
<proteinExistence type="predicted"/>
<accession>A0A7H0LK13</accession>
<organism evidence="1 2">
    <name type="scientific">Sphingomonas alpina</name>
    <dbReference type="NCBI Taxonomy" id="653931"/>
    <lineage>
        <taxon>Bacteria</taxon>
        <taxon>Pseudomonadati</taxon>
        <taxon>Pseudomonadota</taxon>
        <taxon>Alphaproteobacteria</taxon>
        <taxon>Sphingomonadales</taxon>
        <taxon>Sphingomonadaceae</taxon>
        <taxon>Sphingomonas</taxon>
    </lineage>
</organism>
<protein>
    <submittedName>
        <fullName evidence="1">Uncharacterized protein</fullName>
    </submittedName>
</protein>
<name>A0A7H0LK13_9SPHN</name>
<keyword evidence="2" id="KW-1185">Reference proteome</keyword>
<evidence type="ECO:0000313" key="2">
    <source>
        <dbReference type="Proteomes" id="UP000516148"/>
    </source>
</evidence>
<reference evidence="1 2" key="1">
    <citation type="submission" date="2020-09" db="EMBL/GenBank/DDBJ databases">
        <title>Sphingomonas sp., a new species isolated from pork steak.</title>
        <authorList>
            <person name="Heidler von Heilborn D."/>
        </authorList>
    </citation>
    <scope>NUCLEOTIDE SEQUENCE [LARGE SCALE GENOMIC DNA]</scope>
    <source>
        <strain evidence="2">S8-3T</strain>
    </source>
</reference>
<evidence type="ECO:0000313" key="1">
    <source>
        <dbReference type="EMBL" id="QNQ10016.1"/>
    </source>
</evidence>
<dbReference type="AlphaFoldDB" id="A0A7H0LK13"/>
<gene>
    <name evidence="1" type="ORF">H3Z74_01840</name>
</gene>
<dbReference type="EMBL" id="CP061038">
    <property type="protein sequence ID" value="QNQ10016.1"/>
    <property type="molecule type" value="Genomic_DNA"/>
</dbReference>
<dbReference type="KEGG" id="spap:H3Z74_01840"/>
<dbReference type="Proteomes" id="UP000516148">
    <property type="component" value="Chromosome"/>
</dbReference>